<gene>
    <name evidence="2" type="ORF">SAMN05428963_10793</name>
</gene>
<dbReference type="GO" id="GO:0046872">
    <property type="term" value="F:metal ion binding"/>
    <property type="evidence" value="ECO:0007669"/>
    <property type="project" value="InterPro"/>
</dbReference>
<dbReference type="PANTHER" id="PTHR33677">
    <property type="entry name" value="TRANSCRIPTIONAL REPRESSOR FRMR-RELATED"/>
    <property type="match status" value="1"/>
</dbReference>
<dbReference type="EMBL" id="FUXL01000007">
    <property type="protein sequence ID" value="SKA17121.1"/>
    <property type="molecule type" value="Genomic_DNA"/>
</dbReference>
<dbReference type="GO" id="GO:0045892">
    <property type="term" value="P:negative regulation of DNA-templated transcription"/>
    <property type="evidence" value="ECO:0007669"/>
    <property type="project" value="UniProtKB-ARBA"/>
</dbReference>
<evidence type="ECO:0000313" key="2">
    <source>
        <dbReference type="EMBL" id="SKA17121.1"/>
    </source>
</evidence>
<organism evidence="2 3">
    <name type="scientific">Consotaella salsifontis</name>
    <dbReference type="NCBI Taxonomy" id="1365950"/>
    <lineage>
        <taxon>Bacteria</taxon>
        <taxon>Pseudomonadati</taxon>
        <taxon>Pseudomonadota</taxon>
        <taxon>Alphaproteobacteria</taxon>
        <taxon>Hyphomicrobiales</taxon>
        <taxon>Aurantimonadaceae</taxon>
        <taxon>Consotaella</taxon>
    </lineage>
</organism>
<keyword evidence="2" id="KW-0238">DNA-binding</keyword>
<keyword evidence="3" id="KW-1185">Reference proteome</keyword>
<dbReference type="GO" id="GO:0003677">
    <property type="term" value="F:DNA binding"/>
    <property type="evidence" value="ECO:0007669"/>
    <property type="project" value="UniProtKB-KW"/>
</dbReference>
<dbReference type="Proteomes" id="UP000190135">
    <property type="component" value="Unassembled WGS sequence"/>
</dbReference>
<name>A0A1T4RN68_9HYPH</name>
<evidence type="ECO:0000313" key="3">
    <source>
        <dbReference type="Proteomes" id="UP000190135"/>
    </source>
</evidence>
<dbReference type="Pfam" id="PF02583">
    <property type="entry name" value="Trns_repr_metal"/>
    <property type="match status" value="1"/>
</dbReference>
<protein>
    <submittedName>
        <fullName evidence="2">DNA-binding transcriptional regulator, FrmR family</fullName>
    </submittedName>
</protein>
<dbReference type="OrthoDB" id="9811244at2"/>
<proteinExistence type="inferred from homology"/>
<evidence type="ECO:0000256" key="1">
    <source>
        <dbReference type="ARBA" id="ARBA00005260"/>
    </source>
</evidence>
<sequence>MHSEENRAAAMKRLKRIEGQVRGVIKMIEESRDCADVLDQSLAVRRALQSFEALLLADHSLHRMGVAARTGDAEDQKKALNEIIALAMKARP</sequence>
<dbReference type="AlphaFoldDB" id="A0A1T4RN68"/>
<dbReference type="CDD" id="cd10148">
    <property type="entry name" value="CsoR-like_DUF156"/>
    <property type="match status" value="1"/>
</dbReference>
<reference evidence="2 3" key="1">
    <citation type="submission" date="2017-02" db="EMBL/GenBank/DDBJ databases">
        <authorList>
            <person name="Peterson S.W."/>
        </authorList>
    </citation>
    <scope>NUCLEOTIDE SEQUENCE [LARGE SCALE GENOMIC DNA]</scope>
    <source>
        <strain evidence="2 3">USBA 369</strain>
    </source>
</reference>
<dbReference type="STRING" id="1365950.SAMN05428963_10793"/>
<comment type="similarity">
    <text evidence="1">Belongs to the FrmR/RcnR family.</text>
</comment>
<dbReference type="Gene3D" id="1.20.58.1000">
    <property type="entry name" value="Metal-sensitive repressor, helix protomer"/>
    <property type="match status" value="1"/>
</dbReference>
<accession>A0A1T4RN68</accession>
<dbReference type="RefSeq" id="WP_078708597.1">
    <property type="nucleotide sequence ID" value="NZ_FUXL01000007.1"/>
</dbReference>
<dbReference type="InterPro" id="IPR003735">
    <property type="entry name" value="Metal_Tscrpt_repr"/>
</dbReference>
<dbReference type="InterPro" id="IPR038390">
    <property type="entry name" value="Metal_Tscrpt_repr_sf"/>
</dbReference>